<name>A0A0C2JBI6_9ACTN</name>
<reference evidence="2" key="1">
    <citation type="journal article" date="2015" name="Chem. Biol.">
        <title>Structure, bioactivity, and resistance mechanism of streptomonomicin, an unusual lasso Peptide from an understudied halophilic actinomycete.</title>
        <authorList>
            <person name="Metelev M."/>
            <person name="Tietz J.I."/>
            <person name="Melby J.O."/>
            <person name="Blair P.M."/>
            <person name="Zhu L."/>
            <person name="Livnat I."/>
            <person name="Severinov K."/>
            <person name="Mitchell D.A."/>
        </authorList>
    </citation>
    <scope>NUCLEOTIDE SEQUENCE [LARGE SCALE GENOMIC DNA]</scope>
    <source>
        <strain evidence="2">YIM 90003</strain>
    </source>
</reference>
<dbReference type="Proteomes" id="UP000031675">
    <property type="component" value="Unassembled WGS sequence"/>
</dbReference>
<evidence type="ECO:0000313" key="1">
    <source>
        <dbReference type="EMBL" id="KIH96375.1"/>
    </source>
</evidence>
<dbReference type="AlphaFoldDB" id="A0A0C2JBI6"/>
<dbReference type="EMBL" id="JROO01000090">
    <property type="protein sequence ID" value="KIH96375.1"/>
    <property type="molecule type" value="Genomic_DNA"/>
</dbReference>
<protein>
    <submittedName>
        <fullName evidence="1">Uncharacterized protein</fullName>
    </submittedName>
</protein>
<feature type="non-terminal residue" evidence="1">
    <location>
        <position position="1"/>
    </location>
</feature>
<dbReference type="Gene3D" id="3.30.70.3290">
    <property type="match status" value="1"/>
</dbReference>
<feature type="non-terminal residue" evidence="1">
    <location>
        <position position="71"/>
    </location>
</feature>
<accession>A0A0C2JBI6</accession>
<organism evidence="1 2">
    <name type="scientific">Streptomonospora alba</name>
    <dbReference type="NCBI Taxonomy" id="183763"/>
    <lineage>
        <taxon>Bacteria</taxon>
        <taxon>Bacillati</taxon>
        <taxon>Actinomycetota</taxon>
        <taxon>Actinomycetes</taxon>
        <taxon>Streptosporangiales</taxon>
        <taxon>Nocardiopsidaceae</taxon>
        <taxon>Streptomonospora</taxon>
    </lineage>
</organism>
<comment type="caution">
    <text evidence="1">The sequence shown here is derived from an EMBL/GenBank/DDBJ whole genome shotgun (WGS) entry which is preliminary data.</text>
</comment>
<evidence type="ECO:0000313" key="2">
    <source>
        <dbReference type="Proteomes" id="UP000031675"/>
    </source>
</evidence>
<keyword evidence="2" id="KW-1185">Reference proteome</keyword>
<proteinExistence type="predicted"/>
<sequence>HGADVDWSQVIDALAPGAAECADPAELPTYAFQRQRYWLDAGPAHTAGEVRHGLLAQEFGLADGRGTVWSG</sequence>
<gene>
    <name evidence="1" type="ORF">LP52_25400</name>
</gene>